<feature type="compositionally biased region" description="Basic residues" evidence="1">
    <location>
        <begin position="153"/>
        <end position="162"/>
    </location>
</feature>
<evidence type="ECO:0000256" key="1">
    <source>
        <dbReference type="SAM" id="MobiDB-lite"/>
    </source>
</evidence>
<sequence>MELERASRRRSLDKCTKNGVGCKKAQRFEGKKLSLSGNCSSHLGNNSLKRNFQEYLGFHEEEISRTMKISNKMRVHGEKMEEVTIVKKILNSLTPKFDCVVCSIEESKDTNSLSLDELQSSLLVHEQKMNRSSTSKEQALKDSTFTHSSNFRGRGRGSGRGD</sequence>
<keyword evidence="3" id="KW-1185">Reference proteome</keyword>
<name>A0ABD2ZDM4_9GENT</name>
<dbReference type="AlphaFoldDB" id="A0ABD2ZDM4"/>
<protein>
    <submittedName>
        <fullName evidence="2">Uncharacterized protein</fullName>
    </submittedName>
</protein>
<feature type="compositionally biased region" description="Polar residues" evidence="1">
    <location>
        <begin position="130"/>
        <end position="151"/>
    </location>
</feature>
<evidence type="ECO:0000313" key="3">
    <source>
        <dbReference type="Proteomes" id="UP001630127"/>
    </source>
</evidence>
<dbReference type="EMBL" id="JBJUIK010000010">
    <property type="protein sequence ID" value="KAL3515838.1"/>
    <property type="molecule type" value="Genomic_DNA"/>
</dbReference>
<evidence type="ECO:0000313" key="2">
    <source>
        <dbReference type="EMBL" id="KAL3515838.1"/>
    </source>
</evidence>
<organism evidence="2 3">
    <name type="scientific">Cinchona calisaya</name>
    <dbReference type="NCBI Taxonomy" id="153742"/>
    <lineage>
        <taxon>Eukaryota</taxon>
        <taxon>Viridiplantae</taxon>
        <taxon>Streptophyta</taxon>
        <taxon>Embryophyta</taxon>
        <taxon>Tracheophyta</taxon>
        <taxon>Spermatophyta</taxon>
        <taxon>Magnoliopsida</taxon>
        <taxon>eudicotyledons</taxon>
        <taxon>Gunneridae</taxon>
        <taxon>Pentapetalae</taxon>
        <taxon>asterids</taxon>
        <taxon>lamiids</taxon>
        <taxon>Gentianales</taxon>
        <taxon>Rubiaceae</taxon>
        <taxon>Cinchonoideae</taxon>
        <taxon>Cinchoneae</taxon>
        <taxon>Cinchona</taxon>
    </lineage>
</organism>
<accession>A0ABD2ZDM4</accession>
<reference evidence="2 3" key="1">
    <citation type="submission" date="2024-11" db="EMBL/GenBank/DDBJ databases">
        <title>A near-complete genome assembly of Cinchona calisaya.</title>
        <authorList>
            <person name="Lian D.C."/>
            <person name="Zhao X.W."/>
            <person name="Wei L."/>
        </authorList>
    </citation>
    <scope>NUCLEOTIDE SEQUENCE [LARGE SCALE GENOMIC DNA]</scope>
    <source>
        <tissue evidence="2">Nenye</tissue>
    </source>
</reference>
<dbReference type="PANTHER" id="PTHR35317">
    <property type="entry name" value="OS04G0629600 PROTEIN"/>
    <property type="match status" value="1"/>
</dbReference>
<dbReference type="Pfam" id="PF14223">
    <property type="entry name" value="Retrotran_gag_2"/>
    <property type="match status" value="1"/>
</dbReference>
<dbReference type="Proteomes" id="UP001630127">
    <property type="component" value="Unassembled WGS sequence"/>
</dbReference>
<comment type="caution">
    <text evidence="2">The sequence shown here is derived from an EMBL/GenBank/DDBJ whole genome shotgun (WGS) entry which is preliminary data.</text>
</comment>
<proteinExistence type="predicted"/>
<dbReference type="PANTHER" id="PTHR35317:SF27">
    <property type="entry name" value="RETROVIRUS-RELATED POL POLYPROTEIN FROM TRANSPOSON TNT 1-94"/>
    <property type="match status" value="1"/>
</dbReference>
<gene>
    <name evidence="2" type="ORF">ACH5RR_022740</name>
</gene>
<feature type="region of interest" description="Disordered" evidence="1">
    <location>
        <begin position="127"/>
        <end position="162"/>
    </location>
</feature>